<name>A0AA38HGS7_9TREE</name>
<evidence type="ECO:0000313" key="3">
    <source>
        <dbReference type="EMBL" id="KAI9638679.1"/>
    </source>
</evidence>
<proteinExistence type="predicted"/>
<dbReference type="RefSeq" id="XP_052948456.1">
    <property type="nucleotide sequence ID" value="XM_053088441.1"/>
</dbReference>
<gene>
    <name evidence="3" type="ORF">MKK02DRAFT_32069</name>
</gene>
<dbReference type="GeneID" id="77727646"/>
<dbReference type="Proteomes" id="UP001164286">
    <property type="component" value="Unassembled WGS sequence"/>
</dbReference>
<dbReference type="InterPro" id="IPR036047">
    <property type="entry name" value="F-box-like_dom_sf"/>
</dbReference>
<protein>
    <recommendedName>
        <fullName evidence="2">F-box domain-containing protein</fullName>
    </recommendedName>
</protein>
<dbReference type="EMBL" id="JAKWFO010000003">
    <property type="protein sequence ID" value="KAI9638679.1"/>
    <property type="molecule type" value="Genomic_DNA"/>
</dbReference>
<sequence length="1000" mass="109219">MPTTADSTLPIATAPPAPSSALPNEILLLILPLLAQPDLARWLRVSRDYHDVAVRILYKSISIRVGGPSSNKPNISMPQARTVSADLILQATLTRLAGFNVRPNPFNYTTHLTLSSHPPHMCGGALPLLLPHLDTLRIQPGYEQDRGNLCDSDHQISGRSCPTHTSSAPCSCIPSCNCKLITYLRPRRLILGDATTHVLSGGLGLRSGPLPSSIKELVILVGMLTGNPKIKPSPQSLLADLPATVSKVTFVLSTVRHGFDSFWADEPHPDFCRNIMVGNLLDTVWLGQALFGMIDGLAKGVEIAIVGAGELGQEYSIEEGFSYGTEELKGEEEPYPVFLKRELVKAQRAKGRDEGEATELAAGIRYISEAEYGGQEEWFEAALKEWDYDALNAKFMGVWRCSSHGHAYASTIQRNPSVAESVPAEFLLKLTCLLPQRDLITSLRISRAYHDAAGDLLHPTLFNSITINPSSSSGFSPLSTRSPEEREVDPYLPIKAHLSRFVGFVGVPNPFDYTTHLTLTSHSTFTCSSLSHLVLPNLITLRIKPGYLEDHGSLCGGRSGERNGGCCLTCGSSDPGTCRANTCCPLVTYLRPRRLILGGTTTHTIGRGDGFWSGAIPASVKELVILLGVFSGHPSTPPSPPSFCNNLPHTVEKITFVLSSANHGWDSFWDDTAPYCLATCKAGPGTYPVPPHWTLGGTRTLPVSHLEGGPRPVPAPGFWPIPGIYRVKPRYPRPKFKLLCTPFYTLRWIIMPKVDSAHFKLESPAVRTTDDRHRSSDSVYSGPGLASSQTGSLGYAGYTRYLPAHTQCRLAQTRTRTILGGASDLGPVPHSPAGDGYFPGIFQGTRTRARCYYCLNDDCVDPWNTVFLARAMFRVIVNLGMGQAVEIVGADRIDQCFFEEEGRYVVEVVDEEETFEEFLSREVRKALVAKGLGAIEADARGEKIIYTTEAEYKARENWLQVTLSEWDRVGLEEKFKGVWWGPGGITPPGALGGRWDGSVV</sequence>
<reference evidence="3" key="1">
    <citation type="journal article" date="2022" name="G3 (Bethesda)">
        <title>High quality genome of the basidiomycete yeast Dioszegia hungarica PDD-24b-2 isolated from cloud water.</title>
        <authorList>
            <person name="Jarrige D."/>
            <person name="Haridas S."/>
            <person name="Bleykasten-Grosshans C."/>
            <person name="Joly M."/>
            <person name="Nadalig T."/>
            <person name="Sancelme M."/>
            <person name="Vuilleumier S."/>
            <person name="Grigoriev I.V."/>
            <person name="Amato P."/>
            <person name="Bringel F."/>
        </authorList>
    </citation>
    <scope>NUCLEOTIDE SEQUENCE</scope>
    <source>
        <strain evidence="3">PDD-24b-2</strain>
    </source>
</reference>
<dbReference type="PROSITE" id="PS50181">
    <property type="entry name" value="FBOX"/>
    <property type="match status" value="1"/>
</dbReference>
<evidence type="ECO:0000313" key="4">
    <source>
        <dbReference type="Proteomes" id="UP001164286"/>
    </source>
</evidence>
<feature type="domain" description="F-box" evidence="2">
    <location>
        <begin position="16"/>
        <end position="61"/>
    </location>
</feature>
<dbReference type="AlphaFoldDB" id="A0AA38HGS7"/>
<accession>A0AA38HGS7</accession>
<comment type="caution">
    <text evidence="3">The sequence shown here is derived from an EMBL/GenBank/DDBJ whole genome shotgun (WGS) entry which is preliminary data.</text>
</comment>
<evidence type="ECO:0000256" key="1">
    <source>
        <dbReference type="SAM" id="MobiDB-lite"/>
    </source>
</evidence>
<dbReference type="SUPFAM" id="SSF81383">
    <property type="entry name" value="F-box domain"/>
    <property type="match status" value="1"/>
</dbReference>
<organism evidence="3 4">
    <name type="scientific">Dioszegia hungarica</name>
    <dbReference type="NCBI Taxonomy" id="4972"/>
    <lineage>
        <taxon>Eukaryota</taxon>
        <taxon>Fungi</taxon>
        <taxon>Dikarya</taxon>
        <taxon>Basidiomycota</taxon>
        <taxon>Agaricomycotina</taxon>
        <taxon>Tremellomycetes</taxon>
        <taxon>Tremellales</taxon>
        <taxon>Bulleribasidiaceae</taxon>
        <taxon>Dioszegia</taxon>
    </lineage>
</organism>
<keyword evidence="4" id="KW-1185">Reference proteome</keyword>
<feature type="region of interest" description="Disordered" evidence="1">
    <location>
        <begin position="766"/>
        <end position="789"/>
    </location>
</feature>
<dbReference type="Pfam" id="PF12937">
    <property type="entry name" value="F-box-like"/>
    <property type="match status" value="1"/>
</dbReference>
<dbReference type="InterPro" id="IPR001810">
    <property type="entry name" value="F-box_dom"/>
</dbReference>
<evidence type="ECO:0000259" key="2">
    <source>
        <dbReference type="PROSITE" id="PS50181"/>
    </source>
</evidence>